<dbReference type="GO" id="GO:0043546">
    <property type="term" value="F:molybdopterin cofactor binding"/>
    <property type="evidence" value="ECO:0007669"/>
    <property type="project" value="InterPro"/>
</dbReference>
<keyword evidence="4" id="KW-0677">Repeat</keyword>
<dbReference type="InterPro" id="IPR006478">
    <property type="entry name" value="Formate_DH_asu"/>
</dbReference>
<dbReference type="SUPFAM" id="SSF46548">
    <property type="entry name" value="alpha-helical ferredoxin"/>
    <property type="match status" value="1"/>
</dbReference>
<reference evidence="8 9" key="1">
    <citation type="submission" date="2017-01" db="EMBL/GenBank/DDBJ databases">
        <title>Genomic analysis of Xuhuaishuia manganoxidans DY6-4.</title>
        <authorList>
            <person name="Wang X."/>
        </authorList>
    </citation>
    <scope>NUCLEOTIDE SEQUENCE [LARGE SCALE GENOMIC DNA]</scope>
    <source>
        <strain evidence="8 9">DY6-4</strain>
    </source>
</reference>
<dbReference type="InterPro" id="IPR006655">
    <property type="entry name" value="Mopterin_OxRdtase_prok_CS"/>
</dbReference>
<sequence length="931" mass="102194">MLDANSTKTVTFTLNGKEVTVPDGWTIWEAAQGRGLVIPHLCHKPEPGYRPDGNCRACMVEVEGERTLIASCIRPVSEGMVVKTDSERAEKSRKLVMELLAADQPKRDLAHDASSHFWKMAELNGVEESRFPAIEHTRVPLLDDSHVAMRVNLDACIHCNLCVRACREVQVNDVIGMAGRGHDEKIVFDMDDPMGASSCVACGECVQACPTGALLPATVVDENQIGDTEDYDREVNSVCPYCGVGCQLSFKIKDDKIKYVEGLNGPANENRLCVKGRFGFDYVAHGHRLTKPMIRREDAPEKGLNVDPANPWTHFREATWEEALDVAAGGMAKIRDEKGGKGIAGFGSAKCSNEEAYLFQKLIRQGFGHNNVDHCTRLCHASSVAALMENVGSAAVTATFNEIENADVAIVIGANPTENHPVAATYFKQFAKRGGKLIVMDPRGQGLKRHASHMLQFRPGADVSMLNAIMNVIVEEGLYDQQYIEAFTENWDAMKSHLKDFTPEKMEEICGIPAATLREVAREFANARAGMIFWGMGVSQHIHGTDNSRCLISLALMCGHVGRPGTGLHPLRGQNNVQGASDAGMIPMFLPDYQSVEDDGVRSAFKDIWKQGDVDSQRGLTVVEIMDAIHDGQISSMYILGENPAMSDPDAGHARDALAKLEHLVVQDIFLTETANYADVILPASAWAEKTGTVTNTNRQVQMGRPAVAPPGEAREDWAITVDLAKRLGLDWSYTHPREVFAEMKLSMKSLENITWDRLETENAVTYPSLSATDPGQPIVFSDGFPRSEGRAKFTPASIIAPDEVPDTEFPMILTTGRQLEHWHTGSMTRRATVLDAVEPEANASMHPRTLRRLGIEPGEKMTIETRRGSISIMARADRAVSEDMVFVPFAYVEAAANMLTNPALDPYGKIPEFKFSACRVSKATQEIAAE</sequence>
<dbReference type="InterPro" id="IPR036010">
    <property type="entry name" value="2Fe-2S_ferredoxin-like_sf"/>
</dbReference>
<evidence type="ECO:0000256" key="6">
    <source>
        <dbReference type="ARBA" id="ARBA00023004"/>
    </source>
</evidence>
<evidence type="ECO:0000256" key="2">
    <source>
        <dbReference type="ARBA" id="ARBA00022485"/>
    </source>
</evidence>
<evidence type="ECO:0000256" key="7">
    <source>
        <dbReference type="ARBA" id="ARBA00023014"/>
    </source>
</evidence>
<dbReference type="GO" id="GO:0046872">
    <property type="term" value="F:metal ion binding"/>
    <property type="evidence" value="ECO:0007669"/>
    <property type="project" value="UniProtKB-KW"/>
</dbReference>
<evidence type="ECO:0000313" key="8">
    <source>
        <dbReference type="EMBL" id="APX90304.1"/>
    </source>
</evidence>
<dbReference type="GO" id="GO:1990204">
    <property type="term" value="C:oxidoreductase complex"/>
    <property type="evidence" value="ECO:0007669"/>
    <property type="project" value="UniProtKB-ARBA"/>
</dbReference>
<dbReference type="Pfam" id="PF12838">
    <property type="entry name" value="Fer4_7"/>
    <property type="match status" value="1"/>
</dbReference>
<name>A0A1U7DJY0_9RHOB</name>
<dbReference type="CDD" id="cd02790">
    <property type="entry name" value="MopB_CT_Formate-Dh_H"/>
    <property type="match status" value="1"/>
</dbReference>
<keyword evidence="5" id="KW-0560">Oxidoreductase</keyword>
<accession>A0A2M9D4V4</accession>
<organism evidence="8 9">
    <name type="scientific">Brevirhabdus pacifica</name>
    <dbReference type="NCBI Taxonomy" id="1267768"/>
    <lineage>
        <taxon>Bacteria</taxon>
        <taxon>Pseudomonadati</taxon>
        <taxon>Pseudomonadota</taxon>
        <taxon>Alphaproteobacteria</taxon>
        <taxon>Rhodobacterales</taxon>
        <taxon>Paracoccaceae</taxon>
        <taxon>Brevirhabdus</taxon>
    </lineage>
</organism>
<dbReference type="PROSITE" id="PS00490">
    <property type="entry name" value="MOLYBDOPTERIN_PROK_2"/>
    <property type="match status" value="1"/>
</dbReference>
<dbReference type="PIRSF" id="PIRSF036643">
    <property type="entry name" value="FDH_alpha"/>
    <property type="match status" value="1"/>
</dbReference>
<dbReference type="Pfam" id="PF13510">
    <property type="entry name" value="Fer2_4"/>
    <property type="match status" value="1"/>
</dbReference>
<dbReference type="GO" id="GO:0051539">
    <property type="term" value="F:4 iron, 4 sulfur cluster binding"/>
    <property type="evidence" value="ECO:0007669"/>
    <property type="project" value="UniProtKB-KW"/>
</dbReference>
<dbReference type="AlphaFoldDB" id="A0A1U7DJY0"/>
<keyword evidence="2" id="KW-0004">4Fe-4S</keyword>
<dbReference type="Proteomes" id="UP000187266">
    <property type="component" value="Chromosome"/>
</dbReference>
<proteinExistence type="inferred from homology"/>
<dbReference type="NCBIfam" id="TIGR01591">
    <property type="entry name" value="Fdh-alpha"/>
    <property type="match status" value="1"/>
</dbReference>
<dbReference type="Gene3D" id="2.20.25.90">
    <property type="entry name" value="ADC-like domains"/>
    <property type="match status" value="1"/>
</dbReference>
<keyword evidence="6" id="KW-0408">Iron</keyword>
<protein>
    <submittedName>
        <fullName evidence="8">Formate dehydrogenase subunit alpha</fullName>
    </submittedName>
</protein>
<dbReference type="GO" id="GO:0016020">
    <property type="term" value="C:membrane"/>
    <property type="evidence" value="ECO:0007669"/>
    <property type="project" value="TreeGrafter"/>
</dbReference>
<dbReference type="SMART" id="SM00926">
    <property type="entry name" value="Molybdop_Fe4S4"/>
    <property type="match status" value="1"/>
</dbReference>
<dbReference type="Pfam" id="PF01568">
    <property type="entry name" value="Molydop_binding"/>
    <property type="match status" value="1"/>
</dbReference>
<dbReference type="CDD" id="cd00207">
    <property type="entry name" value="fer2"/>
    <property type="match status" value="1"/>
</dbReference>
<evidence type="ECO:0000256" key="4">
    <source>
        <dbReference type="ARBA" id="ARBA00022737"/>
    </source>
</evidence>
<dbReference type="SUPFAM" id="SSF53706">
    <property type="entry name" value="Formate dehydrogenase/DMSO reductase, domains 1-3"/>
    <property type="match status" value="1"/>
</dbReference>
<evidence type="ECO:0000256" key="3">
    <source>
        <dbReference type="ARBA" id="ARBA00022723"/>
    </source>
</evidence>
<dbReference type="InterPro" id="IPR050123">
    <property type="entry name" value="Prok_molybdopt-oxidoreductase"/>
</dbReference>
<dbReference type="Pfam" id="PF00384">
    <property type="entry name" value="Molybdopterin"/>
    <property type="match status" value="1"/>
</dbReference>
<dbReference type="InterPro" id="IPR001041">
    <property type="entry name" value="2Fe-2S_ferredoxin-type"/>
</dbReference>
<dbReference type="Gene3D" id="2.40.40.20">
    <property type="match status" value="1"/>
</dbReference>
<dbReference type="PANTHER" id="PTHR43105">
    <property type="entry name" value="RESPIRATORY NITRATE REDUCTASE"/>
    <property type="match status" value="1"/>
</dbReference>
<dbReference type="SUPFAM" id="SSF50692">
    <property type="entry name" value="ADC-like"/>
    <property type="match status" value="1"/>
</dbReference>
<accession>A0A1U7DJY0</accession>
<evidence type="ECO:0000256" key="1">
    <source>
        <dbReference type="ARBA" id="ARBA00007023"/>
    </source>
</evidence>
<dbReference type="EMBL" id="CP019124">
    <property type="protein sequence ID" value="APX90304.1"/>
    <property type="molecule type" value="Genomic_DNA"/>
</dbReference>
<dbReference type="Gene3D" id="3.40.228.10">
    <property type="entry name" value="Dimethylsulfoxide Reductase, domain 2"/>
    <property type="match status" value="1"/>
</dbReference>
<dbReference type="Pfam" id="PF04879">
    <property type="entry name" value="Molybdop_Fe4S4"/>
    <property type="match status" value="1"/>
</dbReference>
<dbReference type="PROSITE" id="PS51669">
    <property type="entry name" value="4FE4S_MOW_BIS_MGD"/>
    <property type="match status" value="1"/>
</dbReference>
<dbReference type="InterPro" id="IPR041925">
    <property type="entry name" value="CT_Formate-Dh_H"/>
</dbReference>
<dbReference type="CDD" id="cd02753">
    <property type="entry name" value="MopB_Formate-Dh-H"/>
    <property type="match status" value="1"/>
</dbReference>
<dbReference type="GO" id="GO:0008863">
    <property type="term" value="F:formate dehydrogenase (NAD+) activity"/>
    <property type="evidence" value="ECO:0007669"/>
    <property type="project" value="InterPro"/>
</dbReference>
<dbReference type="Gene3D" id="3.10.20.740">
    <property type="match status" value="1"/>
</dbReference>
<gene>
    <name evidence="8" type="ORF">BV394_11680</name>
</gene>
<dbReference type="PANTHER" id="PTHR43105:SF14">
    <property type="entry name" value="FORMATE DEHYDROGENASE H"/>
    <property type="match status" value="1"/>
</dbReference>
<dbReference type="SUPFAM" id="SSF54292">
    <property type="entry name" value="2Fe-2S ferredoxin-like"/>
    <property type="match status" value="1"/>
</dbReference>
<dbReference type="PROSITE" id="PS51379">
    <property type="entry name" value="4FE4S_FER_2"/>
    <property type="match status" value="2"/>
</dbReference>
<dbReference type="FunFam" id="3.30.70.20:FF:000035">
    <property type="entry name" value="Iron hydrogenase 1"/>
    <property type="match status" value="1"/>
</dbReference>
<dbReference type="InterPro" id="IPR017900">
    <property type="entry name" value="4Fe4S_Fe_S_CS"/>
</dbReference>
<dbReference type="Gene3D" id="3.30.70.20">
    <property type="match status" value="1"/>
</dbReference>
<dbReference type="GO" id="GO:0022904">
    <property type="term" value="P:respiratory electron transport chain"/>
    <property type="evidence" value="ECO:0007669"/>
    <property type="project" value="TreeGrafter"/>
</dbReference>
<dbReference type="Gene3D" id="3.40.50.740">
    <property type="match status" value="1"/>
</dbReference>
<dbReference type="InterPro" id="IPR017896">
    <property type="entry name" value="4Fe4S_Fe-S-bd"/>
</dbReference>
<keyword evidence="9" id="KW-1185">Reference proteome</keyword>
<evidence type="ECO:0000313" key="9">
    <source>
        <dbReference type="Proteomes" id="UP000187266"/>
    </source>
</evidence>
<comment type="similarity">
    <text evidence="1">In the C-terminal section; belongs to the prokaryotic molybdopterin-containing oxidoreductase family.</text>
</comment>
<dbReference type="GO" id="GO:0003954">
    <property type="term" value="F:NADH dehydrogenase activity"/>
    <property type="evidence" value="ECO:0007669"/>
    <property type="project" value="TreeGrafter"/>
</dbReference>
<dbReference type="InterPro" id="IPR006657">
    <property type="entry name" value="MoPterin_dinucl-bd_dom"/>
</dbReference>
<dbReference type="OrthoDB" id="9816402at2"/>
<dbReference type="InterPro" id="IPR006963">
    <property type="entry name" value="Mopterin_OxRdtase_4Fe-4S_dom"/>
</dbReference>
<dbReference type="STRING" id="1267768.BV394_11680"/>
<dbReference type="RefSeq" id="WP_076980322.1">
    <property type="nucleotide sequence ID" value="NZ_CP019124.1"/>
</dbReference>
<keyword evidence="7" id="KW-0411">Iron-sulfur</keyword>
<evidence type="ECO:0000256" key="5">
    <source>
        <dbReference type="ARBA" id="ARBA00023002"/>
    </source>
</evidence>
<dbReference type="PROSITE" id="PS51085">
    <property type="entry name" value="2FE2S_FER_2"/>
    <property type="match status" value="1"/>
</dbReference>
<keyword evidence="3" id="KW-0479">Metal-binding</keyword>
<dbReference type="InterPro" id="IPR006656">
    <property type="entry name" value="Mopterin_OxRdtase"/>
</dbReference>
<dbReference type="GO" id="GO:0015942">
    <property type="term" value="P:formate metabolic process"/>
    <property type="evidence" value="ECO:0007669"/>
    <property type="project" value="InterPro"/>
</dbReference>
<dbReference type="InterPro" id="IPR041924">
    <property type="entry name" value="Formate_Dh-H_N"/>
</dbReference>
<dbReference type="PROSITE" id="PS00198">
    <property type="entry name" value="4FE4S_FER_1"/>
    <property type="match status" value="1"/>
</dbReference>
<dbReference type="InterPro" id="IPR009010">
    <property type="entry name" value="Asp_de-COase-like_dom_sf"/>
</dbReference>